<dbReference type="EMBL" id="OC854802">
    <property type="protein sequence ID" value="CAD7620417.1"/>
    <property type="molecule type" value="Genomic_DNA"/>
</dbReference>
<keyword evidence="3" id="KW-0675">Receptor</keyword>
<evidence type="ECO:0000256" key="3">
    <source>
        <dbReference type="ARBA" id="ARBA00023170"/>
    </source>
</evidence>
<sequence length="292" mass="32503">MGMNKDAVQNERQPRNTATIRPESLLNDSESERLIRDGVAATVAAVFAAGTGVRSLANSRCPNIGFSQQNKLNSEIRNSINKSEDQLEDNTKDMERNRTMSAHFDYSSSGLGQHYLNVNPMGALSSLSYSVGSDQAFNAMIQCTSESIYETSARLLFMAVKWAKNLPSFANLTFRDQVILLEESWAEIFLLSAIQWCIPLEKCPLFSITSIPDGSEHSSDIRVLNDALNRFRNTGVDAAEFACLKALALFKPEGRGLKDINRIEHMQDQAQLMLLQHVKAHNPTNPTRCSEK</sequence>
<evidence type="ECO:0000313" key="7">
    <source>
        <dbReference type="Proteomes" id="UP000759131"/>
    </source>
</evidence>
<accession>A0A7R9KCT1</accession>
<dbReference type="InterPro" id="IPR000536">
    <property type="entry name" value="Nucl_hrmn_rcpt_lig-bd"/>
</dbReference>
<keyword evidence="2" id="KW-0804">Transcription</keyword>
<dbReference type="InterPro" id="IPR001723">
    <property type="entry name" value="Nuclear_hrmn_rcpt"/>
</dbReference>
<dbReference type="SMART" id="SM00430">
    <property type="entry name" value="HOLI"/>
    <property type="match status" value="1"/>
</dbReference>
<dbReference type="EMBL" id="CAJPIZ010000227">
    <property type="protein sequence ID" value="CAG2100847.1"/>
    <property type="molecule type" value="Genomic_DNA"/>
</dbReference>
<evidence type="ECO:0000256" key="2">
    <source>
        <dbReference type="ARBA" id="ARBA00023163"/>
    </source>
</evidence>
<dbReference type="Gene3D" id="1.10.565.10">
    <property type="entry name" value="Retinoid X Receptor"/>
    <property type="match status" value="1"/>
</dbReference>
<keyword evidence="7" id="KW-1185">Reference proteome</keyword>
<gene>
    <name evidence="6" type="ORF">OSB1V03_LOCUS903</name>
</gene>
<reference evidence="6" key="1">
    <citation type="submission" date="2020-11" db="EMBL/GenBank/DDBJ databases">
        <authorList>
            <person name="Tran Van P."/>
        </authorList>
    </citation>
    <scope>NUCLEOTIDE SEQUENCE</scope>
</reference>
<organism evidence="6">
    <name type="scientific">Medioppia subpectinata</name>
    <dbReference type="NCBI Taxonomy" id="1979941"/>
    <lineage>
        <taxon>Eukaryota</taxon>
        <taxon>Metazoa</taxon>
        <taxon>Ecdysozoa</taxon>
        <taxon>Arthropoda</taxon>
        <taxon>Chelicerata</taxon>
        <taxon>Arachnida</taxon>
        <taxon>Acari</taxon>
        <taxon>Acariformes</taxon>
        <taxon>Sarcoptiformes</taxon>
        <taxon>Oribatida</taxon>
        <taxon>Brachypylina</taxon>
        <taxon>Oppioidea</taxon>
        <taxon>Oppiidae</taxon>
        <taxon>Medioppia</taxon>
    </lineage>
</organism>
<dbReference type="PRINTS" id="PR00398">
    <property type="entry name" value="STRDHORMONER"/>
</dbReference>
<feature type="domain" description="NR LBD" evidence="5">
    <location>
        <begin position="68"/>
        <end position="292"/>
    </location>
</feature>
<dbReference type="Proteomes" id="UP000759131">
    <property type="component" value="Unassembled WGS sequence"/>
</dbReference>
<evidence type="ECO:0000313" key="6">
    <source>
        <dbReference type="EMBL" id="CAD7620417.1"/>
    </source>
</evidence>
<evidence type="ECO:0000256" key="1">
    <source>
        <dbReference type="ARBA" id="ARBA00023015"/>
    </source>
</evidence>
<protein>
    <recommendedName>
        <fullName evidence="5">NR LBD domain-containing protein</fullName>
    </recommendedName>
</protein>
<keyword evidence="1" id="KW-0805">Transcription regulation</keyword>
<evidence type="ECO:0000256" key="4">
    <source>
        <dbReference type="SAM" id="MobiDB-lite"/>
    </source>
</evidence>
<proteinExistence type="predicted"/>
<dbReference type="InterPro" id="IPR035500">
    <property type="entry name" value="NHR-like_dom_sf"/>
</dbReference>
<name>A0A7R9KCT1_9ACAR</name>
<dbReference type="SUPFAM" id="SSF48508">
    <property type="entry name" value="Nuclear receptor ligand-binding domain"/>
    <property type="match status" value="1"/>
</dbReference>
<dbReference type="PROSITE" id="PS51843">
    <property type="entry name" value="NR_LBD"/>
    <property type="match status" value="1"/>
</dbReference>
<evidence type="ECO:0000259" key="5">
    <source>
        <dbReference type="PROSITE" id="PS51843"/>
    </source>
</evidence>
<dbReference type="InterPro" id="IPR050274">
    <property type="entry name" value="Nuclear_hormone_rcpt_NR2"/>
</dbReference>
<dbReference type="AlphaFoldDB" id="A0A7R9KCT1"/>
<dbReference type="OrthoDB" id="5774777at2759"/>
<feature type="region of interest" description="Disordered" evidence="4">
    <location>
        <begin position="1"/>
        <end position="21"/>
    </location>
</feature>
<dbReference type="PANTHER" id="PTHR24083">
    <property type="entry name" value="NUCLEAR HORMONE RECEPTOR"/>
    <property type="match status" value="1"/>
</dbReference>
<dbReference type="Pfam" id="PF00104">
    <property type="entry name" value="Hormone_recep"/>
    <property type="match status" value="1"/>
</dbReference>